<dbReference type="PANTHER" id="PTHR43863">
    <property type="entry name" value="HYDROLASE, PUTATIVE (AFU_ORTHOLOGUE AFUA_1G03140)-RELATED"/>
    <property type="match status" value="1"/>
</dbReference>
<dbReference type="AlphaFoldDB" id="A0A6A6NX52"/>
<dbReference type="Gene3D" id="2.60.40.1760">
    <property type="entry name" value="glycosyl hydrolase (family 31)"/>
    <property type="match status" value="1"/>
</dbReference>
<dbReference type="Pfam" id="PF21365">
    <property type="entry name" value="Glyco_hydro_31_3rd"/>
    <property type="match status" value="1"/>
</dbReference>
<evidence type="ECO:0000256" key="1">
    <source>
        <dbReference type="ARBA" id="ARBA00007806"/>
    </source>
</evidence>
<dbReference type="GO" id="GO:0005975">
    <property type="term" value="P:carbohydrate metabolic process"/>
    <property type="evidence" value="ECO:0007669"/>
    <property type="project" value="InterPro"/>
</dbReference>
<evidence type="ECO:0000256" key="3">
    <source>
        <dbReference type="SAM" id="SignalP"/>
    </source>
</evidence>
<evidence type="ECO:0000313" key="6">
    <source>
        <dbReference type="EMBL" id="KAF2456052.1"/>
    </source>
</evidence>
<dbReference type="OrthoDB" id="10070917at2759"/>
<keyword evidence="2" id="KW-0326">Glycosidase</keyword>
<dbReference type="GO" id="GO:0030246">
    <property type="term" value="F:carbohydrate binding"/>
    <property type="evidence" value="ECO:0007669"/>
    <property type="project" value="InterPro"/>
</dbReference>
<dbReference type="CDD" id="cd14752">
    <property type="entry name" value="GH31_N"/>
    <property type="match status" value="1"/>
</dbReference>
<gene>
    <name evidence="6" type="ORF">BDY21DRAFT_55176</name>
</gene>
<keyword evidence="3" id="KW-0732">Signal</keyword>
<protein>
    <submittedName>
        <fullName evidence="6">Glycosyl hydrolases family 31-domain-containing protein</fullName>
    </submittedName>
</protein>
<evidence type="ECO:0000256" key="2">
    <source>
        <dbReference type="RuleBase" id="RU361185"/>
    </source>
</evidence>
<dbReference type="SUPFAM" id="SSF51011">
    <property type="entry name" value="Glycosyl hydrolase domain"/>
    <property type="match status" value="1"/>
</dbReference>
<feature type="domain" description="Glycoside hydrolase family 31 TIM barrel" evidence="4">
    <location>
        <begin position="212"/>
        <end position="517"/>
    </location>
</feature>
<dbReference type="InterPro" id="IPR000322">
    <property type="entry name" value="Glyco_hydro_31_TIM"/>
</dbReference>
<dbReference type="EMBL" id="MU001684">
    <property type="protein sequence ID" value="KAF2456052.1"/>
    <property type="molecule type" value="Genomic_DNA"/>
</dbReference>
<name>A0A6A6NX52_9PEZI</name>
<sequence>MTQLVLLLAAFATSCVAQYSLSVTGTSPYSLAVQLENQTLVANNAVLTGAANSSTAAISASISGQFTNSSGEISAAMLSSTIAKIDVNTANSFVGAQFSTSVDEDIFGVWEYPWSLALSNNNVSFDLKGVANNEGMNWVNARAPFFMSSKGYGVYTDTLAMGSYDFTDPSQARFIFNSSSLTYYIIMPILEEASPFKSIIEQYTNLSARITMPPDSGYGPTFWSDDAEQDFHGSVSNAEENFYDILNHLYYNQIHATSMFADRPYGTGNHSFGNFDFDPEFYPDPDAFIANLSSWGFDFQVWVANRAFLYTELFNTSDANEWLFTNQDPTIFLGPALNLSIPEAYDYFKDRLSYFTDLGVKGYKIDRGEEDEMPVYEQNVQMALFEQLCAENMEAKWGPNGYYNFARSVVDRSRARAAVWNGDSWANFTGLAYTVASGIRSGLMGFSQWGSDTGGYVREEGNPTEELWARWMHFSTFSPMYELMLGTNHTPWYDYSPRLVSILKQTANLHHDLVPFIKSHTYTATQTGIPLMRALFLEAPLDDAGFSIADEYFFGSEFLVAPFVSSGTQRSVYFPKGGKYLEYFNKTEVYEGGTSADIRLDLEDIPVYVREGAIVPRGDVVQGNNKWTDDWAPSLTIEIFPSYDMPKQEFRYYWGTPGEGHEATITTTMDPDYMTVLVSYGEVGANGTIVVYTKSGPIEAEIVPEGAESIFFNVESLFACEEN</sequence>
<dbReference type="InterPro" id="IPR051816">
    <property type="entry name" value="Glycosyl_Hydrolase_31"/>
</dbReference>
<evidence type="ECO:0000259" key="4">
    <source>
        <dbReference type="Pfam" id="PF01055"/>
    </source>
</evidence>
<dbReference type="InterPro" id="IPR011013">
    <property type="entry name" value="Gal_mutarotase_sf_dom"/>
</dbReference>
<feature type="chain" id="PRO_5025684105" evidence="3">
    <location>
        <begin position="18"/>
        <end position="723"/>
    </location>
</feature>
<organism evidence="6 7">
    <name type="scientific">Lineolata rhizophorae</name>
    <dbReference type="NCBI Taxonomy" id="578093"/>
    <lineage>
        <taxon>Eukaryota</taxon>
        <taxon>Fungi</taxon>
        <taxon>Dikarya</taxon>
        <taxon>Ascomycota</taxon>
        <taxon>Pezizomycotina</taxon>
        <taxon>Dothideomycetes</taxon>
        <taxon>Dothideomycetes incertae sedis</taxon>
        <taxon>Lineolatales</taxon>
        <taxon>Lineolataceae</taxon>
        <taxon>Lineolata</taxon>
    </lineage>
</organism>
<accession>A0A6A6NX52</accession>
<keyword evidence="7" id="KW-1185">Reference proteome</keyword>
<dbReference type="SUPFAM" id="SSF74650">
    <property type="entry name" value="Galactose mutarotase-like"/>
    <property type="match status" value="1"/>
</dbReference>
<feature type="signal peptide" evidence="3">
    <location>
        <begin position="1"/>
        <end position="17"/>
    </location>
</feature>
<dbReference type="Gene3D" id="3.20.20.80">
    <property type="entry name" value="Glycosidases"/>
    <property type="match status" value="1"/>
</dbReference>
<reference evidence="6" key="1">
    <citation type="journal article" date="2020" name="Stud. Mycol.">
        <title>101 Dothideomycetes genomes: a test case for predicting lifestyles and emergence of pathogens.</title>
        <authorList>
            <person name="Haridas S."/>
            <person name="Albert R."/>
            <person name="Binder M."/>
            <person name="Bloem J."/>
            <person name="Labutti K."/>
            <person name="Salamov A."/>
            <person name="Andreopoulos B."/>
            <person name="Baker S."/>
            <person name="Barry K."/>
            <person name="Bills G."/>
            <person name="Bluhm B."/>
            <person name="Cannon C."/>
            <person name="Castanera R."/>
            <person name="Culley D."/>
            <person name="Daum C."/>
            <person name="Ezra D."/>
            <person name="Gonzalez J."/>
            <person name="Henrissat B."/>
            <person name="Kuo A."/>
            <person name="Liang C."/>
            <person name="Lipzen A."/>
            <person name="Lutzoni F."/>
            <person name="Magnuson J."/>
            <person name="Mondo S."/>
            <person name="Nolan M."/>
            <person name="Ohm R."/>
            <person name="Pangilinan J."/>
            <person name="Park H.-J."/>
            <person name="Ramirez L."/>
            <person name="Alfaro M."/>
            <person name="Sun H."/>
            <person name="Tritt A."/>
            <person name="Yoshinaga Y."/>
            <person name="Zwiers L.-H."/>
            <person name="Turgeon B."/>
            <person name="Goodwin S."/>
            <person name="Spatafora J."/>
            <person name="Crous P."/>
            <person name="Grigoriev I."/>
        </authorList>
    </citation>
    <scope>NUCLEOTIDE SEQUENCE</scope>
    <source>
        <strain evidence="6">ATCC 16933</strain>
    </source>
</reference>
<dbReference type="Gene3D" id="2.60.40.1180">
    <property type="entry name" value="Golgi alpha-mannosidase II"/>
    <property type="match status" value="1"/>
</dbReference>
<dbReference type="Proteomes" id="UP000799766">
    <property type="component" value="Unassembled WGS sequence"/>
</dbReference>
<evidence type="ECO:0000313" key="7">
    <source>
        <dbReference type="Proteomes" id="UP000799766"/>
    </source>
</evidence>
<dbReference type="Pfam" id="PF01055">
    <property type="entry name" value="Glyco_hydro_31_2nd"/>
    <property type="match status" value="1"/>
</dbReference>
<dbReference type="PANTHER" id="PTHR43863:SF2">
    <property type="entry name" value="MALTASE-GLUCOAMYLASE"/>
    <property type="match status" value="1"/>
</dbReference>
<dbReference type="InterPro" id="IPR017853">
    <property type="entry name" value="GH"/>
</dbReference>
<evidence type="ECO:0000259" key="5">
    <source>
        <dbReference type="Pfam" id="PF21365"/>
    </source>
</evidence>
<proteinExistence type="inferred from homology"/>
<dbReference type="InterPro" id="IPR013780">
    <property type="entry name" value="Glyco_hydro_b"/>
</dbReference>
<dbReference type="SUPFAM" id="SSF51445">
    <property type="entry name" value="(Trans)glycosidases"/>
    <property type="match status" value="1"/>
</dbReference>
<keyword evidence="2 6" id="KW-0378">Hydrolase</keyword>
<dbReference type="InterPro" id="IPR048395">
    <property type="entry name" value="Glyco_hydro_31_C"/>
</dbReference>
<feature type="domain" description="Glycosyl hydrolase family 31 C-terminal" evidence="5">
    <location>
        <begin position="528"/>
        <end position="615"/>
    </location>
</feature>
<comment type="similarity">
    <text evidence="1 2">Belongs to the glycosyl hydrolase 31 family.</text>
</comment>
<dbReference type="GO" id="GO:0004553">
    <property type="term" value="F:hydrolase activity, hydrolyzing O-glycosyl compounds"/>
    <property type="evidence" value="ECO:0007669"/>
    <property type="project" value="InterPro"/>
</dbReference>